<accession>A0ABV5J224</accession>
<dbReference type="PROSITE" id="PS51296">
    <property type="entry name" value="RIESKE"/>
    <property type="match status" value="1"/>
</dbReference>
<evidence type="ECO:0000259" key="7">
    <source>
        <dbReference type="PROSITE" id="PS51296"/>
    </source>
</evidence>
<keyword evidence="2" id="KW-0479">Metal-binding</keyword>
<name>A0ABV5J224_9BACT</name>
<evidence type="ECO:0000256" key="2">
    <source>
        <dbReference type="ARBA" id="ARBA00022723"/>
    </source>
</evidence>
<keyword evidence="9" id="KW-1185">Reference proteome</keyword>
<comment type="caution">
    <text evidence="8">The sequence shown here is derived from an EMBL/GenBank/DDBJ whole genome shotgun (WGS) entry which is preliminary data.</text>
</comment>
<evidence type="ECO:0000256" key="3">
    <source>
        <dbReference type="ARBA" id="ARBA00023004"/>
    </source>
</evidence>
<proteinExistence type="inferred from homology"/>
<protein>
    <submittedName>
        <fullName evidence="8">Rieske (2Fe-2S) protein</fullName>
    </submittedName>
</protein>
<dbReference type="PANTHER" id="PTHR21496">
    <property type="entry name" value="FERREDOXIN-RELATED"/>
    <property type="match status" value="1"/>
</dbReference>
<dbReference type="RefSeq" id="WP_290247425.1">
    <property type="nucleotide sequence ID" value="NZ_JAUFQT010000001.1"/>
</dbReference>
<evidence type="ECO:0000256" key="4">
    <source>
        <dbReference type="ARBA" id="ARBA00023014"/>
    </source>
</evidence>
<reference evidence="8 9" key="1">
    <citation type="submission" date="2024-09" db="EMBL/GenBank/DDBJ databases">
        <authorList>
            <person name="Sun Q."/>
            <person name="Mori K."/>
        </authorList>
    </citation>
    <scope>NUCLEOTIDE SEQUENCE [LARGE SCALE GENOMIC DNA]</scope>
    <source>
        <strain evidence="8 9">CECT 7682</strain>
    </source>
</reference>
<keyword evidence="4" id="KW-0411">Iron-sulfur</keyword>
<dbReference type="InterPro" id="IPR036922">
    <property type="entry name" value="Rieske_2Fe-2S_sf"/>
</dbReference>
<comment type="similarity">
    <text evidence="6">Belongs to the bacterial ring-hydroxylating dioxygenase ferredoxin component family.</text>
</comment>
<dbReference type="SUPFAM" id="SSF50022">
    <property type="entry name" value="ISP domain"/>
    <property type="match status" value="1"/>
</dbReference>
<organism evidence="8 9">
    <name type="scientific">Echinicola jeungdonensis</name>
    <dbReference type="NCBI Taxonomy" id="709343"/>
    <lineage>
        <taxon>Bacteria</taxon>
        <taxon>Pseudomonadati</taxon>
        <taxon>Bacteroidota</taxon>
        <taxon>Cytophagia</taxon>
        <taxon>Cytophagales</taxon>
        <taxon>Cyclobacteriaceae</taxon>
        <taxon>Echinicola</taxon>
    </lineage>
</organism>
<dbReference type="CDD" id="cd03467">
    <property type="entry name" value="Rieske"/>
    <property type="match status" value="1"/>
</dbReference>
<dbReference type="Gene3D" id="2.102.10.10">
    <property type="entry name" value="Rieske [2Fe-2S] iron-sulphur domain"/>
    <property type="match status" value="1"/>
</dbReference>
<evidence type="ECO:0000256" key="1">
    <source>
        <dbReference type="ARBA" id="ARBA00022714"/>
    </source>
</evidence>
<comment type="cofactor">
    <cofactor evidence="5">
        <name>[2Fe-2S] cluster</name>
        <dbReference type="ChEBI" id="CHEBI:190135"/>
    </cofactor>
</comment>
<evidence type="ECO:0000256" key="6">
    <source>
        <dbReference type="ARBA" id="ARBA00038001"/>
    </source>
</evidence>
<sequence>MKKFVLGKTKEAVLGMLPENAIQMAKLGDNKICLVRIEEKVFAFEPFCPHRGAALRDGHINGNLELVCPLHHYRFALQSGQLASGGSCRDLDIFPTKLTDSGLEIFIGEE</sequence>
<keyword evidence="3" id="KW-0408">Iron</keyword>
<dbReference type="EMBL" id="JBHMEW010000011">
    <property type="protein sequence ID" value="MFB9210879.1"/>
    <property type="molecule type" value="Genomic_DNA"/>
</dbReference>
<feature type="domain" description="Rieske" evidence="7">
    <location>
        <begin position="9"/>
        <end position="105"/>
    </location>
</feature>
<dbReference type="Proteomes" id="UP001589654">
    <property type="component" value="Unassembled WGS sequence"/>
</dbReference>
<gene>
    <name evidence="8" type="ORF">ACFFUR_03610</name>
</gene>
<evidence type="ECO:0000313" key="9">
    <source>
        <dbReference type="Proteomes" id="UP001589654"/>
    </source>
</evidence>
<evidence type="ECO:0000313" key="8">
    <source>
        <dbReference type="EMBL" id="MFB9210879.1"/>
    </source>
</evidence>
<dbReference type="PANTHER" id="PTHR21496:SF0">
    <property type="entry name" value="RIESKE DOMAIN-CONTAINING PROTEIN"/>
    <property type="match status" value="1"/>
</dbReference>
<evidence type="ECO:0000256" key="5">
    <source>
        <dbReference type="ARBA" id="ARBA00034078"/>
    </source>
</evidence>
<dbReference type="InterPro" id="IPR017941">
    <property type="entry name" value="Rieske_2Fe-2S"/>
</dbReference>
<keyword evidence="1" id="KW-0001">2Fe-2S</keyword>
<dbReference type="Pfam" id="PF00355">
    <property type="entry name" value="Rieske"/>
    <property type="match status" value="1"/>
</dbReference>